<keyword evidence="6" id="KW-1185">Reference proteome</keyword>
<name>A0A0F7JN31_9DEIO</name>
<gene>
    <name evidence="5" type="ORF">SY84_13180</name>
</gene>
<proteinExistence type="inferred from homology"/>
<dbReference type="Gene3D" id="3.40.50.10490">
    <property type="entry name" value="Glucose-6-phosphate isomerase like protein, domain 1"/>
    <property type="match status" value="1"/>
</dbReference>
<dbReference type="SUPFAM" id="SSF53697">
    <property type="entry name" value="SIS domain"/>
    <property type="match status" value="1"/>
</dbReference>
<dbReference type="GO" id="GO:0004476">
    <property type="term" value="F:mannose-6-phosphate isomerase activity"/>
    <property type="evidence" value="ECO:0007669"/>
    <property type="project" value="InterPro"/>
</dbReference>
<dbReference type="InterPro" id="IPR046348">
    <property type="entry name" value="SIS_dom_sf"/>
</dbReference>
<dbReference type="OrthoDB" id="63943at2"/>
<dbReference type="Gene3D" id="3.40.50.10920">
    <property type="match status" value="1"/>
</dbReference>
<keyword evidence="2 5" id="KW-0413">Isomerase</keyword>
<dbReference type="GO" id="GO:0005975">
    <property type="term" value="P:carbohydrate metabolic process"/>
    <property type="evidence" value="ECO:0007669"/>
    <property type="project" value="InterPro"/>
</dbReference>
<reference evidence="5 6" key="1">
    <citation type="submission" date="2015-01" db="EMBL/GenBank/DDBJ databases">
        <title>Deinococcus soli/N5/whole genome sequencing.</title>
        <authorList>
            <person name="Kim M.K."/>
            <person name="Srinivasan S."/>
            <person name="Lee J.-J."/>
        </authorList>
    </citation>
    <scope>NUCLEOTIDE SEQUENCE [LARGE SCALE GENOMIC DNA]</scope>
    <source>
        <strain evidence="5 6">N5</strain>
    </source>
</reference>
<accession>A0A0F7JN31</accession>
<comment type="similarity">
    <text evidence="1">Belongs to the PGI/PMI family.</text>
</comment>
<protein>
    <submittedName>
        <fullName evidence="5">Phosphosugar isomerase</fullName>
    </submittedName>
</protein>
<sequence length="333" mass="35294">MSTHLLTLLETLPGSYSGPTRPEDGPYGLVGSGEGTLAAHLAQTLVASSLTRSGTQFVLSSPDAAALATDYADLASVAGAQVRRVATGGTPEEIDTLVPGGPLATYHFAQYVAHATGHSEDAQAADALIADLAARCAPHVTENNPARDLAWSLWGRLPLLLAAPDADALPHAWQQLLARIGKTLSVPLIGDPLPLVTGAFEAQHEKGDAKVAVILGDADDTLLLAREVLESRIDEIIHVPYPGGAVGYPAQLALWYFGAWVAAYLAERYGATAADQPVLGRAQGVMSGEDREQARLAAPRDDLRRTNVVKDWADDQDLDDVELDDDEDDRDEE</sequence>
<dbReference type="Pfam" id="PF18353">
    <property type="entry name" value="PG_isomerase_N"/>
    <property type="match status" value="1"/>
</dbReference>
<dbReference type="RefSeq" id="WP_046844388.1">
    <property type="nucleotide sequence ID" value="NZ_CP011389.1"/>
</dbReference>
<dbReference type="GO" id="GO:0097367">
    <property type="term" value="F:carbohydrate derivative binding"/>
    <property type="evidence" value="ECO:0007669"/>
    <property type="project" value="InterPro"/>
</dbReference>
<dbReference type="Proteomes" id="UP000034024">
    <property type="component" value="Chromosome"/>
</dbReference>
<evidence type="ECO:0000256" key="2">
    <source>
        <dbReference type="ARBA" id="ARBA00023235"/>
    </source>
</evidence>
<organism evidence="5 6">
    <name type="scientific">Deinococcus soli</name>
    <name type="common">ex Cha et al. 2016</name>
    <dbReference type="NCBI Taxonomy" id="1309411"/>
    <lineage>
        <taxon>Bacteria</taxon>
        <taxon>Thermotogati</taxon>
        <taxon>Deinococcota</taxon>
        <taxon>Deinococci</taxon>
        <taxon>Deinococcales</taxon>
        <taxon>Deinococcaceae</taxon>
        <taxon>Deinococcus</taxon>
    </lineage>
</organism>
<dbReference type="InterPro" id="IPR041001">
    <property type="entry name" value="PG_isomerase_N"/>
</dbReference>
<feature type="domain" description="Bifunctional glucose-6-phosphate/mannose-6-phosphate isomerase C-terminal" evidence="3">
    <location>
        <begin position="142"/>
        <end position="279"/>
    </location>
</feature>
<evidence type="ECO:0000259" key="3">
    <source>
        <dbReference type="Pfam" id="PF10432"/>
    </source>
</evidence>
<evidence type="ECO:0000313" key="5">
    <source>
        <dbReference type="EMBL" id="AKH17821.1"/>
    </source>
</evidence>
<dbReference type="InterPro" id="IPR019490">
    <property type="entry name" value="Glu6P/Mann6P_isomerase_C"/>
</dbReference>
<evidence type="ECO:0000259" key="4">
    <source>
        <dbReference type="Pfam" id="PF18353"/>
    </source>
</evidence>
<feature type="domain" description="Phosphoglucose isomerase N-terminal" evidence="4">
    <location>
        <begin position="5"/>
        <end position="117"/>
    </location>
</feature>
<dbReference type="KEGG" id="dch:SY84_13180"/>
<dbReference type="EMBL" id="CP011389">
    <property type="protein sequence ID" value="AKH17821.1"/>
    <property type="molecule type" value="Genomic_DNA"/>
</dbReference>
<dbReference type="AlphaFoldDB" id="A0A0F7JN31"/>
<dbReference type="GO" id="GO:0004347">
    <property type="term" value="F:glucose-6-phosphate isomerase activity"/>
    <property type="evidence" value="ECO:0007669"/>
    <property type="project" value="InterPro"/>
</dbReference>
<evidence type="ECO:0000313" key="6">
    <source>
        <dbReference type="Proteomes" id="UP000034024"/>
    </source>
</evidence>
<dbReference type="Pfam" id="PF10432">
    <property type="entry name" value="bact-PGI_C"/>
    <property type="match status" value="1"/>
</dbReference>
<dbReference type="GO" id="GO:1901135">
    <property type="term" value="P:carbohydrate derivative metabolic process"/>
    <property type="evidence" value="ECO:0007669"/>
    <property type="project" value="InterPro"/>
</dbReference>
<evidence type="ECO:0000256" key="1">
    <source>
        <dbReference type="ARBA" id="ARBA00010523"/>
    </source>
</evidence>
<dbReference type="PATRIC" id="fig|1309411.5.peg.2675"/>